<proteinExistence type="predicted"/>
<evidence type="ECO:0000259" key="1">
    <source>
        <dbReference type="Pfam" id="PF18701"/>
    </source>
</evidence>
<dbReference type="Pfam" id="PF18701">
    <property type="entry name" value="DUF5641"/>
    <property type="match status" value="1"/>
</dbReference>
<accession>A0A9Q1F902</accession>
<feature type="domain" description="DUF5641" evidence="1">
    <location>
        <begin position="85"/>
        <end position="167"/>
    </location>
</feature>
<evidence type="ECO:0000313" key="3">
    <source>
        <dbReference type="Proteomes" id="UP001152622"/>
    </source>
</evidence>
<protein>
    <recommendedName>
        <fullName evidence="1">DUF5641 domain-containing protein</fullName>
    </recommendedName>
</protein>
<dbReference type="PANTHER" id="PTHR47331:SF5">
    <property type="entry name" value="RIBONUCLEASE H"/>
    <property type="match status" value="1"/>
</dbReference>
<evidence type="ECO:0000313" key="2">
    <source>
        <dbReference type="EMBL" id="KAJ8353606.1"/>
    </source>
</evidence>
<dbReference type="InterPro" id="IPR040676">
    <property type="entry name" value="DUF5641"/>
</dbReference>
<dbReference type="EMBL" id="JAINUF010000007">
    <property type="protein sequence ID" value="KAJ8353606.1"/>
    <property type="molecule type" value="Genomic_DNA"/>
</dbReference>
<keyword evidence="3" id="KW-1185">Reference proteome</keyword>
<name>A0A9Q1F902_SYNKA</name>
<dbReference type="PANTHER" id="PTHR47331">
    <property type="entry name" value="PHD-TYPE DOMAIN-CONTAINING PROTEIN"/>
    <property type="match status" value="1"/>
</dbReference>
<comment type="caution">
    <text evidence="2">The sequence shown here is derived from an EMBL/GenBank/DDBJ whole genome shotgun (WGS) entry which is preliminary data.</text>
</comment>
<gene>
    <name evidence="2" type="ORF">SKAU_G00211730</name>
</gene>
<dbReference type="Proteomes" id="UP001152622">
    <property type="component" value="Chromosome 7"/>
</dbReference>
<dbReference type="OrthoDB" id="8046937at2759"/>
<reference evidence="2" key="1">
    <citation type="journal article" date="2023" name="Science">
        <title>Genome structures resolve the early diversification of teleost fishes.</title>
        <authorList>
            <person name="Parey E."/>
            <person name="Louis A."/>
            <person name="Montfort J."/>
            <person name="Bouchez O."/>
            <person name="Roques C."/>
            <person name="Iampietro C."/>
            <person name="Lluch J."/>
            <person name="Castinel A."/>
            <person name="Donnadieu C."/>
            <person name="Desvignes T."/>
            <person name="Floi Bucao C."/>
            <person name="Jouanno E."/>
            <person name="Wen M."/>
            <person name="Mejri S."/>
            <person name="Dirks R."/>
            <person name="Jansen H."/>
            <person name="Henkel C."/>
            <person name="Chen W.J."/>
            <person name="Zahm M."/>
            <person name="Cabau C."/>
            <person name="Klopp C."/>
            <person name="Thompson A.W."/>
            <person name="Robinson-Rechavi M."/>
            <person name="Braasch I."/>
            <person name="Lecointre G."/>
            <person name="Bobe J."/>
            <person name="Postlethwait J.H."/>
            <person name="Berthelot C."/>
            <person name="Roest Crollius H."/>
            <person name="Guiguen Y."/>
        </authorList>
    </citation>
    <scope>NUCLEOTIDE SEQUENCE</scope>
    <source>
        <strain evidence="2">WJC10195</strain>
    </source>
</reference>
<sequence>MLEDMSTDAFINGLRWFIAVRDSTTLHYGLYEAMAIVNSQPLTVDNLNSPDSLEPLTPNHLINMKSSTALPPPGMFPREDLYGAKRWCRVQYLAEQFWSRRKWEYLHITTRQHWHSPMRNLQVGDIVMDTDELSPRGEWRLAGVLETVSGKDRLVRRVKISVGDKRLNKKGECLGKLSMLEHPV</sequence>
<dbReference type="AlphaFoldDB" id="A0A9Q1F902"/>
<organism evidence="2 3">
    <name type="scientific">Synaphobranchus kaupii</name>
    <name type="common">Kaup's arrowtooth eel</name>
    <dbReference type="NCBI Taxonomy" id="118154"/>
    <lineage>
        <taxon>Eukaryota</taxon>
        <taxon>Metazoa</taxon>
        <taxon>Chordata</taxon>
        <taxon>Craniata</taxon>
        <taxon>Vertebrata</taxon>
        <taxon>Euteleostomi</taxon>
        <taxon>Actinopterygii</taxon>
        <taxon>Neopterygii</taxon>
        <taxon>Teleostei</taxon>
        <taxon>Anguilliformes</taxon>
        <taxon>Synaphobranchidae</taxon>
        <taxon>Synaphobranchus</taxon>
    </lineage>
</organism>